<evidence type="ECO:0000256" key="8">
    <source>
        <dbReference type="RuleBase" id="RU366063"/>
    </source>
</evidence>
<feature type="domain" description="COQ9 C-terminal" evidence="9">
    <location>
        <begin position="61"/>
        <end position="125"/>
    </location>
</feature>
<dbReference type="GeneID" id="5721870"/>
<evidence type="ECO:0000256" key="3">
    <source>
        <dbReference type="ARBA" id="ARBA00010766"/>
    </source>
</evidence>
<evidence type="ECO:0000256" key="7">
    <source>
        <dbReference type="ARBA" id="ARBA00023128"/>
    </source>
</evidence>
<dbReference type="AlphaFoldDB" id="A0A2K3DN82"/>
<protein>
    <recommendedName>
        <fullName evidence="8">Ubiquinone biosynthesis protein</fullName>
    </recommendedName>
</protein>
<evidence type="ECO:0000313" key="11">
    <source>
        <dbReference type="Proteomes" id="UP000006906"/>
    </source>
</evidence>
<evidence type="ECO:0000259" key="9">
    <source>
        <dbReference type="Pfam" id="PF08511"/>
    </source>
</evidence>
<dbReference type="EMBL" id="CM008967">
    <property type="protein sequence ID" value="PNW81999.1"/>
    <property type="molecule type" value="Genomic_DNA"/>
</dbReference>
<sequence length="204" mass="20892">MEQCNARLAELLAQQKDEMQAMDLDARVAKALQLRLEMLVPYMDTWPQALAVAAKPSNAGRSLKLLYQLVDDIWAALGDQSTDSSWYTKRALVAGAYTATSLYMITDYSPGFRDTWAALRRRVAEGLALEHKLESIVHTASAAATAAAGSRRDAAPEGAPAAAGAGGAAAEGTAAAAAAAAAAAPGQGAEATTGVATASSAGNV</sequence>
<evidence type="ECO:0000256" key="2">
    <source>
        <dbReference type="ARBA" id="ARBA00004749"/>
    </source>
</evidence>
<dbReference type="PaxDb" id="3055-EDP08484"/>
<dbReference type="OMA" id="AYTWHAR"/>
<dbReference type="InterPro" id="IPR012762">
    <property type="entry name" value="Ubiq_biosynth_COQ9"/>
</dbReference>
<dbReference type="KEGG" id="cre:CHLRE_06g269550v5"/>
<dbReference type="Gene3D" id="1.10.357.10">
    <property type="entry name" value="Tetracycline Repressor, domain 2"/>
    <property type="match status" value="1"/>
</dbReference>
<dbReference type="UniPathway" id="UPA00232"/>
<dbReference type="GO" id="GO:0006744">
    <property type="term" value="P:ubiquinone biosynthetic process"/>
    <property type="evidence" value="ECO:0007669"/>
    <property type="project" value="UniProtKB-UniRule"/>
</dbReference>
<proteinExistence type="inferred from homology"/>
<evidence type="ECO:0000256" key="5">
    <source>
        <dbReference type="ARBA" id="ARBA00022946"/>
    </source>
</evidence>
<dbReference type="STRING" id="3055.A0A2K3DN82"/>
<dbReference type="PANTHER" id="PTHR21427">
    <property type="entry name" value="UBIQUINONE BIOSYNTHESIS PROTEIN COQ9, MITOCHONDRIAL"/>
    <property type="match status" value="1"/>
</dbReference>
<dbReference type="Pfam" id="PF08511">
    <property type="entry name" value="COQ9"/>
    <property type="match status" value="1"/>
</dbReference>
<dbReference type="Gramene" id="PNW81999">
    <property type="protein sequence ID" value="PNW81999"/>
    <property type="gene ID" value="CHLRE_06g269550v5"/>
</dbReference>
<dbReference type="ExpressionAtlas" id="A0A2K3DN82">
    <property type="expression patterns" value="baseline and differential"/>
</dbReference>
<dbReference type="Proteomes" id="UP000006906">
    <property type="component" value="Chromosome 6"/>
</dbReference>
<dbReference type="GO" id="GO:0005739">
    <property type="term" value="C:mitochondrion"/>
    <property type="evidence" value="ECO:0007669"/>
    <property type="project" value="UniProtKB-SubCell"/>
</dbReference>
<organism evidence="10 11">
    <name type="scientific">Chlamydomonas reinhardtii</name>
    <name type="common">Chlamydomonas smithii</name>
    <dbReference type="NCBI Taxonomy" id="3055"/>
    <lineage>
        <taxon>Eukaryota</taxon>
        <taxon>Viridiplantae</taxon>
        <taxon>Chlorophyta</taxon>
        <taxon>core chlorophytes</taxon>
        <taxon>Chlorophyceae</taxon>
        <taxon>CS clade</taxon>
        <taxon>Chlamydomonadales</taxon>
        <taxon>Chlamydomonadaceae</taxon>
        <taxon>Chlamydomonas</taxon>
    </lineage>
</organism>
<dbReference type="InParanoid" id="A0A2K3DN82"/>
<keyword evidence="6 8" id="KW-0446">Lipid-binding</keyword>
<comment type="pathway">
    <text evidence="2 8">Cofactor biosynthesis; ubiquinone biosynthesis.</text>
</comment>
<evidence type="ECO:0000313" key="10">
    <source>
        <dbReference type="EMBL" id="PNW81999.1"/>
    </source>
</evidence>
<keyword evidence="11" id="KW-1185">Reference proteome</keyword>
<accession>A0A2K3DN82</accession>
<evidence type="ECO:0000256" key="6">
    <source>
        <dbReference type="ARBA" id="ARBA00023121"/>
    </source>
</evidence>
<dbReference type="RefSeq" id="XP_001696507.2">
    <property type="nucleotide sequence ID" value="XM_001696455.2"/>
</dbReference>
<reference evidence="10 11" key="1">
    <citation type="journal article" date="2007" name="Science">
        <title>The Chlamydomonas genome reveals the evolution of key animal and plant functions.</title>
        <authorList>
            <person name="Merchant S.S."/>
            <person name="Prochnik S.E."/>
            <person name="Vallon O."/>
            <person name="Harris E.H."/>
            <person name="Karpowicz S.J."/>
            <person name="Witman G.B."/>
            <person name="Terry A."/>
            <person name="Salamov A."/>
            <person name="Fritz-Laylin L.K."/>
            <person name="Marechal-Drouard L."/>
            <person name="Marshall W.F."/>
            <person name="Qu L.H."/>
            <person name="Nelson D.R."/>
            <person name="Sanderfoot A.A."/>
            <person name="Spalding M.H."/>
            <person name="Kapitonov V.V."/>
            <person name="Ren Q."/>
            <person name="Ferris P."/>
            <person name="Lindquist E."/>
            <person name="Shapiro H."/>
            <person name="Lucas S.M."/>
            <person name="Grimwood J."/>
            <person name="Schmutz J."/>
            <person name="Cardol P."/>
            <person name="Cerutti H."/>
            <person name="Chanfreau G."/>
            <person name="Chen C.L."/>
            <person name="Cognat V."/>
            <person name="Croft M.T."/>
            <person name="Dent R."/>
            <person name="Dutcher S."/>
            <person name="Fernandez E."/>
            <person name="Fukuzawa H."/>
            <person name="Gonzalez-Ballester D."/>
            <person name="Gonzalez-Halphen D."/>
            <person name="Hallmann A."/>
            <person name="Hanikenne M."/>
            <person name="Hippler M."/>
            <person name="Inwood W."/>
            <person name="Jabbari K."/>
            <person name="Kalanon M."/>
            <person name="Kuras R."/>
            <person name="Lefebvre P.A."/>
            <person name="Lemaire S.D."/>
            <person name="Lobanov A.V."/>
            <person name="Lohr M."/>
            <person name="Manuell A."/>
            <person name="Meier I."/>
            <person name="Mets L."/>
            <person name="Mittag M."/>
            <person name="Mittelmeier T."/>
            <person name="Moroney J.V."/>
            <person name="Moseley J."/>
            <person name="Napoli C."/>
            <person name="Nedelcu A.M."/>
            <person name="Niyogi K."/>
            <person name="Novoselov S.V."/>
            <person name="Paulsen I.T."/>
            <person name="Pazour G."/>
            <person name="Purton S."/>
            <person name="Ral J.P."/>
            <person name="Riano-Pachon D.M."/>
            <person name="Riekhof W."/>
            <person name="Rymarquis L."/>
            <person name="Schroda M."/>
            <person name="Stern D."/>
            <person name="Umen J."/>
            <person name="Willows R."/>
            <person name="Wilson N."/>
            <person name="Zimmer S.L."/>
            <person name="Allmer J."/>
            <person name="Balk J."/>
            <person name="Bisova K."/>
            <person name="Chen C.J."/>
            <person name="Elias M."/>
            <person name="Gendler K."/>
            <person name="Hauser C."/>
            <person name="Lamb M.R."/>
            <person name="Ledford H."/>
            <person name="Long J.C."/>
            <person name="Minagawa J."/>
            <person name="Page M.D."/>
            <person name="Pan J."/>
            <person name="Pootakham W."/>
            <person name="Roje S."/>
            <person name="Rose A."/>
            <person name="Stahlberg E."/>
            <person name="Terauchi A.M."/>
            <person name="Yang P."/>
            <person name="Ball S."/>
            <person name="Bowler C."/>
            <person name="Dieckmann C.L."/>
            <person name="Gladyshev V.N."/>
            <person name="Green P."/>
            <person name="Jorgensen R."/>
            <person name="Mayfield S."/>
            <person name="Mueller-Roeber B."/>
            <person name="Rajamani S."/>
            <person name="Sayre R.T."/>
            <person name="Brokstein P."/>
            <person name="Dubchak I."/>
            <person name="Goodstein D."/>
            <person name="Hornick L."/>
            <person name="Huang Y.W."/>
            <person name="Jhaveri J."/>
            <person name="Luo Y."/>
            <person name="Martinez D."/>
            <person name="Ngau W.C."/>
            <person name="Otillar B."/>
            <person name="Poliakov A."/>
            <person name="Porter A."/>
            <person name="Szajkowski L."/>
            <person name="Werner G."/>
            <person name="Zhou K."/>
            <person name="Grigoriev I.V."/>
            <person name="Rokhsar D.S."/>
            <person name="Grossman A.R."/>
        </authorList>
    </citation>
    <scope>NUCLEOTIDE SEQUENCE [LARGE SCALE GENOMIC DNA]</scope>
    <source>
        <strain evidence="11">CC-503</strain>
    </source>
</reference>
<dbReference type="NCBIfam" id="TIGR02396">
    <property type="entry name" value="diverge_rpsU"/>
    <property type="match status" value="1"/>
</dbReference>
<keyword evidence="7 8" id="KW-0496">Mitochondrion</keyword>
<comment type="subcellular location">
    <subcellularLocation>
        <location evidence="1 8">Mitochondrion</location>
    </subcellularLocation>
</comment>
<name>A0A2K3DN82_CHLRE</name>
<comment type="similarity">
    <text evidence="3 8">Belongs to the COQ9 family.</text>
</comment>
<keyword evidence="5" id="KW-0809">Transit peptide</keyword>
<comment type="function">
    <text evidence="8">Membrane-associated protein that warps the membrane surface to access and bind aromatic isoprenes with high specificity, including ubiquinone (CoQ) isoprene intermediates and presents them directly to Coq7, therefore facilitating the Coq7-mediated hydroxylase step. Participates in the biosynthesis of coenzyme Q, also named ubiquinone, an essential lipid-soluble electron transporter for aerobic cellular respiration.</text>
</comment>
<dbReference type="GO" id="GO:0008289">
    <property type="term" value="F:lipid binding"/>
    <property type="evidence" value="ECO:0007669"/>
    <property type="project" value="UniProtKB-UniRule"/>
</dbReference>
<keyword evidence="4 8" id="KW-0831">Ubiquinone biosynthesis</keyword>
<dbReference type="OrthoDB" id="619536at2759"/>
<dbReference type="PANTHER" id="PTHR21427:SF19">
    <property type="entry name" value="UBIQUINONE BIOSYNTHESIS PROTEIN COQ9, MITOCHONDRIAL"/>
    <property type="match status" value="1"/>
</dbReference>
<dbReference type="InterPro" id="IPR013718">
    <property type="entry name" value="COQ9_C"/>
</dbReference>
<evidence type="ECO:0000256" key="4">
    <source>
        <dbReference type="ARBA" id="ARBA00022688"/>
    </source>
</evidence>
<evidence type="ECO:0000256" key="1">
    <source>
        <dbReference type="ARBA" id="ARBA00004173"/>
    </source>
</evidence>
<gene>
    <name evidence="10" type="ORF">CHLRE_06g269550v5</name>
</gene>